<feature type="domain" description="LysM" evidence="1">
    <location>
        <begin position="162"/>
        <end position="209"/>
    </location>
</feature>
<protein>
    <submittedName>
        <fullName evidence="2">LysM peptidoglycan-binding domain-containing protein</fullName>
    </submittedName>
</protein>
<evidence type="ECO:0000259" key="1">
    <source>
        <dbReference type="PROSITE" id="PS51782"/>
    </source>
</evidence>
<dbReference type="PROSITE" id="PS51782">
    <property type="entry name" value="LYSM"/>
    <property type="match status" value="1"/>
</dbReference>
<evidence type="ECO:0000313" key="3">
    <source>
        <dbReference type="Proteomes" id="UP000618818"/>
    </source>
</evidence>
<dbReference type="Proteomes" id="UP000618818">
    <property type="component" value="Unassembled WGS sequence"/>
</dbReference>
<dbReference type="Gene3D" id="3.10.350.10">
    <property type="entry name" value="LysM domain"/>
    <property type="match status" value="1"/>
</dbReference>
<sequence length="226" mass="25113">MRQQLTRATVEVLAGSAKGTVVEVLFNPTEYSVEHSASFGQTAPPGLDNPITQFVNGNAQVLTMDLLFDTYTDGGGEDVSERTRQLTDLVHIDGDLHAPPTVRFSWGVFLFDAVIEKVSQRFTMFLADGTPVRATLSVTFTQYRTIQEQLEQPRRNSADKTKRRVVEGPDSLWLLADREYGDVAHWRTIARANRIDDPRRVAAGTVLVLPPLDDETVEVRRGSQGA</sequence>
<evidence type="ECO:0000313" key="2">
    <source>
        <dbReference type="EMBL" id="MBD3925668.1"/>
    </source>
</evidence>
<dbReference type="InterPro" id="IPR045361">
    <property type="entry name" value="CIS_tube_prot_N"/>
</dbReference>
<name>A0ABR8NC22_9ACTN</name>
<dbReference type="InterPro" id="IPR018392">
    <property type="entry name" value="LysM"/>
</dbReference>
<accession>A0ABR8NC22</accession>
<organism evidence="2 3">
    <name type="scientific">Nocardioides cavernae</name>
    <dbReference type="NCBI Taxonomy" id="1921566"/>
    <lineage>
        <taxon>Bacteria</taxon>
        <taxon>Bacillati</taxon>
        <taxon>Actinomycetota</taxon>
        <taxon>Actinomycetes</taxon>
        <taxon>Propionibacteriales</taxon>
        <taxon>Nocardioidaceae</taxon>
        <taxon>Nocardioides</taxon>
    </lineage>
</organism>
<reference evidence="2 3" key="1">
    <citation type="submission" date="2020-09" db="EMBL/GenBank/DDBJ databases">
        <title>novel species in genus Nocardioides.</title>
        <authorList>
            <person name="Zhang G."/>
        </authorList>
    </citation>
    <scope>NUCLEOTIDE SEQUENCE [LARGE SCALE GENOMIC DNA]</scope>
    <source>
        <strain evidence="2 3">KCTC 39551</strain>
    </source>
</reference>
<dbReference type="Pfam" id="PF19266">
    <property type="entry name" value="CIS_tube"/>
    <property type="match status" value="1"/>
</dbReference>
<dbReference type="InterPro" id="IPR036779">
    <property type="entry name" value="LysM_dom_sf"/>
</dbReference>
<proteinExistence type="predicted"/>
<keyword evidence="3" id="KW-1185">Reference proteome</keyword>
<comment type="caution">
    <text evidence="2">The sequence shown here is derived from an EMBL/GenBank/DDBJ whole genome shotgun (WGS) entry which is preliminary data.</text>
</comment>
<dbReference type="EMBL" id="JACXYZ010000002">
    <property type="protein sequence ID" value="MBD3925668.1"/>
    <property type="molecule type" value="Genomic_DNA"/>
</dbReference>
<gene>
    <name evidence="2" type="ORF">IEZ26_13630</name>
</gene>